<dbReference type="KEGG" id="vg:26641652"/>
<accession>A0A0E3M1I9</accession>
<dbReference type="OrthoDB" id="8308at10239"/>
<proteinExistence type="predicted"/>
<dbReference type="Proteomes" id="UP000033007">
    <property type="component" value="Segment"/>
</dbReference>
<organism evidence="1 2">
    <name type="scientific">Streptomyces phage YDN12</name>
    <dbReference type="NCBI Taxonomy" id="1636183"/>
    <lineage>
        <taxon>Viruses</taxon>
        <taxon>Duplodnaviria</taxon>
        <taxon>Heunggongvirae</taxon>
        <taxon>Uroviricota</taxon>
        <taxon>Caudoviricetes</taxon>
        <taxon>Woodruffvirus</taxon>
        <taxon>Woodruffvirus YDN12</taxon>
    </lineage>
</organism>
<dbReference type="RefSeq" id="YP_009215326.1">
    <property type="nucleotide sequence ID" value="NC_028974.1"/>
</dbReference>
<evidence type="ECO:0000313" key="2">
    <source>
        <dbReference type="Proteomes" id="UP000033007"/>
    </source>
</evidence>
<reference evidence="1 2" key="1">
    <citation type="submission" date="2015-03" db="EMBL/GenBank/DDBJ databases">
        <authorList>
            <person name="Djamen P.Y."/>
            <person name="Nguyen L."/>
            <person name="Gibbs Z.A."/>
            <person name="Donegan-Quick R."/>
            <person name="Visi D.K."/>
            <person name="Allen M.S."/>
            <person name="Hughes L.E."/>
            <person name="Bradley K.W."/>
            <person name="Asai D.J."/>
            <person name="Bowman C.A."/>
            <person name="Russell D.A."/>
            <person name="Pope W.H."/>
            <person name="Jacobs-Sera D."/>
            <person name="Hendrix R.W."/>
            <person name="Hatfull G.F."/>
        </authorList>
    </citation>
    <scope>NUCLEOTIDE SEQUENCE [LARGE SCALE GENOMIC DNA]</scope>
</reference>
<dbReference type="EMBL" id="KP876465">
    <property type="protein sequence ID" value="AKA61691.1"/>
    <property type="molecule type" value="Genomic_DNA"/>
</dbReference>
<name>A0A0E3M1I9_9CAUD</name>
<dbReference type="GeneID" id="26641652"/>
<evidence type="ECO:0000313" key="1">
    <source>
        <dbReference type="EMBL" id="AKA61691.1"/>
    </source>
</evidence>
<gene>
    <name evidence="1" type="ORF">SEA_YDN12_24</name>
</gene>
<keyword evidence="2" id="KW-1185">Reference proteome</keyword>
<sequence length="342" mass="36658">MALGCATHGYTITDRTGGHVAASGRLTDVKYNRVLNDSSDASVTISVEGLDCCDELGNIRSWRHWLNIFRNGVFVWSGPIVTVTWSRSDVVVNATDLIGLLDRRVVHRQIVFDRVPVATIAATLIEDGLRPDDPGHTVTTVAPTIATGGRTYQAWIGQTADHLRDLSETGLDFTATGQNILLLPDDYGETIGRLSDDDLPQGLKVTEDGGSLATRQVVAADEDTGFVGVAGGSNAYYGLLEMYTEQNTLKTLSDADQAAQAKLEGSLNVPVFIDTQDVTLAPTAPVIIEQLVPGWCVDITSGQTCREITQRMKITGLAVSENGESEKIVLQVSALGDDLVVT</sequence>
<protein>
    <submittedName>
        <fullName evidence="1">Minor tail protein</fullName>
    </submittedName>
</protein>